<proteinExistence type="predicted"/>
<sequence length="180" mass="21132">MLDFKMPVGVAQKIEKLQYSFLWSDGIEKRKLHVVDWVTVCKSKKNGDLGIRRLMDKNEGTLAKWVWRFGFEVFPLWRKFICAKYRIDEKKMLWDWQCPIAAFFFVKVVANLFKPESRSTKIIKKEITVVVGIGSKVRLWHGIMVETVPLKKAFLIVYALASDKNGFILDFGEWHGMKWV</sequence>
<evidence type="ECO:0000313" key="1">
    <source>
        <dbReference type="EMBL" id="KAK3182841.1"/>
    </source>
</evidence>
<reference evidence="1" key="1">
    <citation type="journal article" date="2023" name="Plant J.">
        <title>Genome sequences and population genomics provide insights into the demographic history, inbreeding, and mutation load of two 'living fossil' tree species of Dipteronia.</title>
        <authorList>
            <person name="Feng Y."/>
            <person name="Comes H.P."/>
            <person name="Chen J."/>
            <person name="Zhu S."/>
            <person name="Lu R."/>
            <person name="Zhang X."/>
            <person name="Li P."/>
            <person name="Qiu J."/>
            <person name="Olsen K.M."/>
            <person name="Qiu Y."/>
        </authorList>
    </citation>
    <scope>NUCLEOTIDE SEQUENCE</scope>
    <source>
        <strain evidence="1">NBL</strain>
    </source>
</reference>
<gene>
    <name evidence="1" type="ORF">Dsin_030127</name>
</gene>
<dbReference type="AlphaFoldDB" id="A0AAD9ZI46"/>
<organism evidence="1 2">
    <name type="scientific">Dipteronia sinensis</name>
    <dbReference type="NCBI Taxonomy" id="43782"/>
    <lineage>
        <taxon>Eukaryota</taxon>
        <taxon>Viridiplantae</taxon>
        <taxon>Streptophyta</taxon>
        <taxon>Embryophyta</taxon>
        <taxon>Tracheophyta</taxon>
        <taxon>Spermatophyta</taxon>
        <taxon>Magnoliopsida</taxon>
        <taxon>eudicotyledons</taxon>
        <taxon>Gunneridae</taxon>
        <taxon>Pentapetalae</taxon>
        <taxon>rosids</taxon>
        <taxon>malvids</taxon>
        <taxon>Sapindales</taxon>
        <taxon>Sapindaceae</taxon>
        <taxon>Hippocastanoideae</taxon>
        <taxon>Acereae</taxon>
        <taxon>Dipteronia</taxon>
    </lineage>
</organism>
<dbReference type="PANTHER" id="PTHR33116">
    <property type="entry name" value="REVERSE TRANSCRIPTASE ZINC-BINDING DOMAIN-CONTAINING PROTEIN-RELATED-RELATED"/>
    <property type="match status" value="1"/>
</dbReference>
<dbReference type="PANTHER" id="PTHR33116:SF75">
    <property type="entry name" value="RIBONUCLEASE H PROTEIN"/>
    <property type="match status" value="1"/>
</dbReference>
<dbReference type="EMBL" id="JANJYJ010000010">
    <property type="protein sequence ID" value="KAK3182841.1"/>
    <property type="molecule type" value="Genomic_DNA"/>
</dbReference>
<dbReference type="Proteomes" id="UP001281410">
    <property type="component" value="Unassembled WGS sequence"/>
</dbReference>
<name>A0AAD9ZI46_9ROSI</name>
<evidence type="ECO:0000313" key="2">
    <source>
        <dbReference type="Proteomes" id="UP001281410"/>
    </source>
</evidence>
<keyword evidence="2" id="KW-1185">Reference proteome</keyword>
<comment type="caution">
    <text evidence="1">The sequence shown here is derived from an EMBL/GenBank/DDBJ whole genome shotgun (WGS) entry which is preliminary data.</text>
</comment>
<evidence type="ECO:0008006" key="3">
    <source>
        <dbReference type="Google" id="ProtNLM"/>
    </source>
</evidence>
<accession>A0AAD9ZI46</accession>
<protein>
    <recommendedName>
        <fullName evidence="3">Reverse transcriptase zinc-binding domain-containing protein</fullName>
    </recommendedName>
</protein>